<evidence type="ECO:0000256" key="2">
    <source>
        <dbReference type="SAM" id="Phobius"/>
    </source>
</evidence>
<feature type="signal peptide" evidence="3">
    <location>
        <begin position="1"/>
        <end position="25"/>
    </location>
</feature>
<feature type="compositionally biased region" description="Polar residues" evidence="1">
    <location>
        <begin position="481"/>
        <end position="491"/>
    </location>
</feature>
<keyword evidence="2" id="KW-0812">Transmembrane</keyword>
<proteinExistence type="predicted"/>
<feature type="region of interest" description="Disordered" evidence="1">
    <location>
        <begin position="445"/>
        <end position="526"/>
    </location>
</feature>
<evidence type="ECO:0000256" key="3">
    <source>
        <dbReference type="SAM" id="SignalP"/>
    </source>
</evidence>
<evidence type="ECO:0000313" key="5">
    <source>
        <dbReference type="Proteomes" id="UP001174694"/>
    </source>
</evidence>
<sequence>MRFSFRSLPAQLVPLLLGAVQTCSAGRLAAWWTDIGPQVLVQNTSTTAIMYSMCNSNNTPIFPTDPPNLLSLSYQPRNGTAVAGVGWWDTKTTWASIFYQDTKGDLINSYLKCDWDTGLFATQGSWVISGDVPIVNDVSQVNNATGLASLVLGSTSGYRVYFHDPDWRLHQISYTNDAGWGYSGIVSQDPMAGSGIATQFTGSNNISVATPKDDSNIEVSRYNSDGLWHISTFPRPLQSTTITNNTNTTTSSGFQLSSNTAVNFTLPAWNASAASSLGLAVDHSFVRTVYYIGTDRALHAASNVNFTWRLSPANQSAAAWPLADGASADLAVASDFTSSTVRIFYYAGGGITQVSYDPDAARWVDAAALPTFNATAVTTEPTPSATATPDSGGSGGGLSAGAKAGIGIGVSLGVIGLAGIAGTFLFLRRRRARANAAAEAAAAAQQQQMTGPGGQPAYYDYAGQQQHPGYGGSPPPGSVSAYTDYNGSQVGTPGVAGWADPKDPKGYPPGYAAVPPPQELEGPRPMYEMPEQHYSHELVGEGHVTEMPGSEPRK</sequence>
<feature type="chain" id="PRO_5041463719" evidence="3">
    <location>
        <begin position="26"/>
        <end position="554"/>
    </location>
</feature>
<reference evidence="4" key="1">
    <citation type="submission" date="2022-07" db="EMBL/GenBank/DDBJ databases">
        <title>Fungi with potential for degradation of polypropylene.</title>
        <authorList>
            <person name="Gostincar C."/>
        </authorList>
    </citation>
    <scope>NUCLEOTIDE SEQUENCE</scope>
    <source>
        <strain evidence="4">EXF-13308</strain>
    </source>
</reference>
<protein>
    <submittedName>
        <fullName evidence="4">Protein crumbs 3</fullName>
    </submittedName>
</protein>
<keyword evidence="3" id="KW-0732">Signal</keyword>
<feature type="region of interest" description="Disordered" evidence="1">
    <location>
        <begin position="377"/>
        <end position="396"/>
    </location>
</feature>
<dbReference type="EMBL" id="JANBVO010000003">
    <property type="protein sequence ID" value="KAJ9155273.1"/>
    <property type="molecule type" value="Genomic_DNA"/>
</dbReference>
<dbReference type="Proteomes" id="UP001174694">
    <property type="component" value="Unassembled WGS sequence"/>
</dbReference>
<comment type="caution">
    <text evidence="4">The sequence shown here is derived from an EMBL/GenBank/DDBJ whole genome shotgun (WGS) entry which is preliminary data.</text>
</comment>
<evidence type="ECO:0000256" key="1">
    <source>
        <dbReference type="SAM" id="MobiDB-lite"/>
    </source>
</evidence>
<keyword evidence="5" id="KW-1185">Reference proteome</keyword>
<keyword evidence="2" id="KW-0472">Membrane</keyword>
<feature type="transmembrane region" description="Helical" evidence="2">
    <location>
        <begin position="404"/>
        <end position="427"/>
    </location>
</feature>
<evidence type="ECO:0000313" key="4">
    <source>
        <dbReference type="EMBL" id="KAJ9155273.1"/>
    </source>
</evidence>
<dbReference type="SUPFAM" id="SSF89372">
    <property type="entry name" value="Fucose-specific lectin"/>
    <property type="match status" value="1"/>
</dbReference>
<accession>A0AA38VVX1</accession>
<dbReference type="AlphaFoldDB" id="A0AA38VVX1"/>
<organism evidence="4 5">
    <name type="scientific">Pleurostoma richardsiae</name>
    <dbReference type="NCBI Taxonomy" id="41990"/>
    <lineage>
        <taxon>Eukaryota</taxon>
        <taxon>Fungi</taxon>
        <taxon>Dikarya</taxon>
        <taxon>Ascomycota</taxon>
        <taxon>Pezizomycotina</taxon>
        <taxon>Sordariomycetes</taxon>
        <taxon>Sordariomycetidae</taxon>
        <taxon>Calosphaeriales</taxon>
        <taxon>Pleurostomataceae</taxon>
        <taxon>Pleurostoma</taxon>
    </lineage>
</organism>
<feature type="compositionally biased region" description="Low complexity" evidence="1">
    <location>
        <begin position="377"/>
        <end position="391"/>
    </location>
</feature>
<name>A0AA38VVX1_9PEZI</name>
<gene>
    <name evidence="4" type="ORF">NKR23_g1728</name>
</gene>
<keyword evidence="2" id="KW-1133">Transmembrane helix</keyword>
<dbReference type="Gene3D" id="2.120.10.70">
    <property type="entry name" value="Fucose-specific lectin"/>
    <property type="match status" value="1"/>
</dbReference>